<dbReference type="Pfam" id="PF07804">
    <property type="entry name" value="HipA_C"/>
    <property type="match status" value="1"/>
</dbReference>
<evidence type="ECO:0000313" key="5">
    <source>
        <dbReference type="Proteomes" id="UP001072007"/>
    </source>
</evidence>
<keyword evidence="5" id="KW-1185">Reference proteome</keyword>
<evidence type="ECO:0000256" key="1">
    <source>
        <dbReference type="ARBA" id="ARBA00022679"/>
    </source>
</evidence>
<keyword evidence="2" id="KW-0418">Kinase</keyword>
<sequence>MSVLDFTNCEVDPTRIYGGRNGNKIGIIYQGETWMLKFPVISKLNPHMHYSNSNISEYLGCHIFNILGLEAQETLLAYYRNQEVVACKDFEQNDKVFKEFAFLKNSVVDSSQSGYGTELSDILTSIDEQELINPKKLKSFFWQLFIIDTYIGNFDRHNANWGFLINQRTRQAEIAPVFDCGSSLYPQTDEESMAEALKDSSLRDKRIYKYPNSAIKIDDVKINYLTFLSNTKNQDCISALEIIYERIKQKEVLINHLIDETPLMTETHKSFIQVMLKERKEKILAKALSYH</sequence>
<organism evidence="4 5">
    <name type="scientific">Aerococcus loyolae</name>
    <dbReference type="NCBI Taxonomy" id="2976809"/>
    <lineage>
        <taxon>Bacteria</taxon>
        <taxon>Bacillati</taxon>
        <taxon>Bacillota</taxon>
        <taxon>Bacilli</taxon>
        <taxon>Lactobacillales</taxon>
        <taxon>Aerococcaceae</taxon>
        <taxon>Aerococcus</taxon>
    </lineage>
</organism>
<reference evidence="4" key="1">
    <citation type="submission" date="2024-05" db="EMBL/GenBank/DDBJ databases">
        <title>Aerococcus urinae taxonomy study.</title>
        <authorList>
            <person name="Christensen J."/>
            <person name="Senneby E."/>
        </authorList>
    </citation>
    <scope>NUCLEOTIDE SEQUENCE</scope>
    <source>
        <strain evidence="4">CDC-3352-U95</strain>
    </source>
</reference>
<evidence type="ECO:0000256" key="2">
    <source>
        <dbReference type="ARBA" id="ARBA00022777"/>
    </source>
</evidence>
<dbReference type="InterPro" id="IPR012893">
    <property type="entry name" value="HipA-like_C"/>
</dbReference>
<dbReference type="GeneID" id="86970489"/>
<dbReference type="Proteomes" id="UP001072007">
    <property type="component" value="Unassembled WGS sequence"/>
</dbReference>
<proteinExistence type="predicted"/>
<keyword evidence="1" id="KW-0808">Transferase</keyword>
<dbReference type="Gene3D" id="1.10.1070.20">
    <property type="match status" value="1"/>
</dbReference>
<gene>
    <name evidence="4" type="ORF">ODY23_03170</name>
</gene>
<dbReference type="RefSeq" id="WP_267982701.1">
    <property type="nucleotide sequence ID" value="NZ_JAOTMC010000011.1"/>
</dbReference>
<comment type="caution">
    <text evidence="4">The sequence shown here is derived from an EMBL/GenBank/DDBJ whole genome shotgun (WGS) entry which is preliminary data.</text>
</comment>
<dbReference type="Gene3D" id="3.30.200.120">
    <property type="match status" value="1"/>
</dbReference>
<protein>
    <submittedName>
        <fullName evidence="4">HipA domain-containing protein</fullName>
    </submittedName>
</protein>
<evidence type="ECO:0000313" key="4">
    <source>
        <dbReference type="EMBL" id="MCY3025317.1"/>
    </source>
</evidence>
<accession>A0ABT4BYH0</accession>
<dbReference type="EMBL" id="JAOTMD010000004">
    <property type="protein sequence ID" value="MCY3025317.1"/>
    <property type="molecule type" value="Genomic_DNA"/>
</dbReference>
<feature type="domain" description="HipA-like C-terminal" evidence="3">
    <location>
        <begin position="30"/>
        <end position="206"/>
    </location>
</feature>
<evidence type="ECO:0000259" key="3">
    <source>
        <dbReference type="Pfam" id="PF07804"/>
    </source>
</evidence>
<name>A0ABT4BYH0_9LACT</name>
<dbReference type="CDD" id="cd17792">
    <property type="entry name" value="CtkA"/>
    <property type="match status" value="1"/>
</dbReference>